<sequence length="190" mass="20899">MKPRFTQISKNERGAALLMTMVMLVILTLIGTAATKTSTLEIMMSGSAKNKKAAFYTAEAGIEHAKKIIDDLGFDSGTAKWKIDGIEDADSYDSSVILKTSAGELISDKALGDYAYTIKVWDSGRLHIRSEAKGVNNKSKSAIEVIYSNKEEEWLKEDGGYVAQAGHNEQKSFSDQLDDKEAMDSFEKQL</sequence>
<keyword evidence="2" id="KW-1133">Transmembrane helix</keyword>
<accession>A0A975BDH3</accession>
<feature type="compositionally biased region" description="Basic and acidic residues" evidence="1">
    <location>
        <begin position="168"/>
        <end position="190"/>
    </location>
</feature>
<dbReference type="RefSeq" id="WP_207689014.1">
    <property type="nucleotide sequence ID" value="NZ_CP061799.1"/>
</dbReference>
<dbReference type="EMBL" id="CP061799">
    <property type="protein sequence ID" value="QTA83200.1"/>
    <property type="molecule type" value="Genomic_DNA"/>
</dbReference>
<evidence type="ECO:0000313" key="5">
    <source>
        <dbReference type="Proteomes" id="UP000663720"/>
    </source>
</evidence>
<dbReference type="KEGG" id="dli:dnl_55960"/>
<evidence type="ECO:0000256" key="1">
    <source>
        <dbReference type="SAM" id="MobiDB-lite"/>
    </source>
</evidence>
<dbReference type="Pfam" id="PF14341">
    <property type="entry name" value="PilX_N"/>
    <property type="match status" value="1"/>
</dbReference>
<proteinExistence type="predicted"/>
<organism evidence="4 5">
    <name type="scientific">Desulfonema limicola</name>
    <dbReference type="NCBI Taxonomy" id="45656"/>
    <lineage>
        <taxon>Bacteria</taxon>
        <taxon>Pseudomonadati</taxon>
        <taxon>Thermodesulfobacteriota</taxon>
        <taxon>Desulfobacteria</taxon>
        <taxon>Desulfobacterales</taxon>
        <taxon>Desulfococcaceae</taxon>
        <taxon>Desulfonema</taxon>
    </lineage>
</organism>
<feature type="region of interest" description="Disordered" evidence="1">
    <location>
        <begin position="166"/>
        <end position="190"/>
    </location>
</feature>
<protein>
    <submittedName>
        <fullName evidence="4">PilX N-terminal domain-containing protein</fullName>
    </submittedName>
</protein>
<feature type="domain" description="Type 4 fimbrial biogenesis protein PilX N-terminal" evidence="3">
    <location>
        <begin position="13"/>
        <end position="63"/>
    </location>
</feature>
<dbReference type="AlphaFoldDB" id="A0A975BDH3"/>
<dbReference type="InterPro" id="IPR025746">
    <property type="entry name" value="PilX_N_dom"/>
</dbReference>
<feature type="transmembrane region" description="Helical" evidence="2">
    <location>
        <begin position="15"/>
        <end position="34"/>
    </location>
</feature>
<keyword evidence="5" id="KW-1185">Reference proteome</keyword>
<evidence type="ECO:0000256" key="2">
    <source>
        <dbReference type="SAM" id="Phobius"/>
    </source>
</evidence>
<keyword evidence="2" id="KW-0472">Membrane</keyword>
<reference evidence="4" key="1">
    <citation type="journal article" date="2021" name="Microb. Physiol.">
        <title>Proteogenomic Insights into the Physiology of Marine, Sulfate-Reducing, Filamentous Desulfonema limicola and Desulfonema magnum.</title>
        <authorList>
            <person name="Schnaars V."/>
            <person name="Wohlbrand L."/>
            <person name="Scheve S."/>
            <person name="Hinrichs C."/>
            <person name="Reinhardt R."/>
            <person name="Rabus R."/>
        </authorList>
    </citation>
    <scope>NUCLEOTIDE SEQUENCE</scope>
    <source>
        <strain evidence="4">5ac10</strain>
    </source>
</reference>
<name>A0A975BDH3_9BACT</name>
<dbReference type="Proteomes" id="UP000663720">
    <property type="component" value="Chromosome"/>
</dbReference>
<gene>
    <name evidence="4" type="ORF">dnl_55960</name>
</gene>
<evidence type="ECO:0000313" key="4">
    <source>
        <dbReference type="EMBL" id="QTA83200.1"/>
    </source>
</evidence>
<evidence type="ECO:0000259" key="3">
    <source>
        <dbReference type="Pfam" id="PF14341"/>
    </source>
</evidence>
<keyword evidence="2" id="KW-0812">Transmembrane</keyword>